<protein>
    <recommendedName>
        <fullName evidence="2">OB domain-containing protein</fullName>
    </recommendedName>
</protein>
<dbReference type="EMBL" id="LAZR01026676">
    <property type="protein sequence ID" value="KKL67984.1"/>
    <property type="molecule type" value="Genomic_DNA"/>
</dbReference>
<evidence type="ECO:0000313" key="1">
    <source>
        <dbReference type="EMBL" id="KKL67984.1"/>
    </source>
</evidence>
<sequence>MKMYEETRKYFEENEGKRIKIVGKVSNIMWQHIQTYIETHPNINYVDLEDGFQIITYSKEPISCSKNLEIVGKVIKVGGSKDPRLKISDGHCEYHVIAETWKCI</sequence>
<accession>A0A0F9E1X1</accession>
<dbReference type="AlphaFoldDB" id="A0A0F9E1X1"/>
<organism evidence="1">
    <name type="scientific">marine sediment metagenome</name>
    <dbReference type="NCBI Taxonomy" id="412755"/>
    <lineage>
        <taxon>unclassified sequences</taxon>
        <taxon>metagenomes</taxon>
        <taxon>ecological metagenomes</taxon>
    </lineage>
</organism>
<reference evidence="1" key="1">
    <citation type="journal article" date="2015" name="Nature">
        <title>Complex archaea that bridge the gap between prokaryotes and eukaryotes.</title>
        <authorList>
            <person name="Spang A."/>
            <person name="Saw J.H."/>
            <person name="Jorgensen S.L."/>
            <person name="Zaremba-Niedzwiedzka K."/>
            <person name="Martijn J."/>
            <person name="Lind A.E."/>
            <person name="van Eijk R."/>
            <person name="Schleper C."/>
            <person name="Guy L."/>
            <person name="Ettema T.J."/>
        </authorList>
    </citation>
    <scope>NUCLEOTIDE SEQUENCE</scope>
</reference>
<comment type="caution">
    <text evidence="1">The sequence shown here is derived from an EMBL/GenBank/DDBJ whole genome shotgun (WGS) entry which is preliminary data.</text>
</comment>
<proteinExistence type="predicted"/>
<gene>
    <name evidence="1" type="ORF">LCGC14_2129520</name>
</gene>
<name>A0A0F9E1X1_9ZZZZ</name>
<evidence type="ECO:0008006" key="2">
    <source>
        <dbReference type="Google" id="ProtNLM"/>
    </source>
</evidence>